<dbReference type="PROSITE" id="PS50011">
    <property type="entry name" value="PROTEIN_KINASE_DOM"/>
    <property type="match status" value="1"/>
</dbReference>
<evidence type="ECO:0000256" key="1">
    <source>
        <dbReference type="ARBA" id="ARBA00008171"/>
    </source>
</evidence>
<dbReference type="InterPro" id="IPR027417">
    <property type="entry name" value="P-loop_NTPase"/>
</dbReference>
<dbReference type="Pfam" id="PF13086">
    <property type="entry name" value="AAA_11"/>
    <property type="match status" value="2"/>
</dbReference>
<dbReference type="PANTHER" id="PTHR10887:SF495">
    <property type="entry name" value="HELICASE SENATAXIN ISOFORM X1-RELATED"/>
    <property type="match status" value="1"/>
</dbReference>
<dbReference type="EMBL" id="CP039865">
    <property type="protein sequence ID" value="QCK88710.1"/>
    <property type="molecule type" value="Genomic_DNA"/>
</dbReference>
<dbReference type="Gene3D" id="1.10.510.10">
    <property type="entry name" value="Transferase(Phosphotransferase) domain 1"/>
    <property type="match status" value="1"/>
</dbReference>
<keyword evidence="3" id="KW-0547">Nucleotide-binding</keyword>
<reference evidence="3 4" key="1">
    <citation type="submission" date="2019-04" db="EMBL/GenBank/DDBJ databases">
        <title>Phreatobacter aquaticus sp. nov.</title>
        <authorList>
            <person name="Choi A."/>
            <person name="Baek K."/>
        </authorList>
    </citation>
    <scope>NUCLEOTIDE SEQUENCE [LARGE SCALE GENOMIC DNA]</scope>
    <source>
        <strain evidence="3 4">NMCR1094</strain>
    </source>
</reference>
<keyword evidence="3" id="KW-0067">ATP-binding</keyword>
<proteinExistence type="inferred from homology"/>
<dbReference type="InterPro" id="IPR041677">
    <property type="entry name" value="DNA2/NAM7_AAA_11"/>
</dbReference>
<dbReference type="InterPro" id="IPR045055">
    <property type="entry name" value="DNA2/NAM7-like"/>
</dbReference>
<dbReference type="Pfam" id="PF07714">
    <property type="entry name" value="PK_Tyr_Ser-Thr"/>
    <property type="match status" value="1"/>
</dbReference>
<dbReference type="GO" id="GO:0005524">
    <property type="term" value="F:ATP binding"/>
    <property type="evidence" value="ECO:0007669"/>
    <property type="project" value="InterPro"/>
</dbReference>
<evidence type="ECO:0000313" key="4">
    <source>
        <dbReference type="Proteomes" id="UP000298588"/>
    </source>
</evidence>
<dbReference type="Gene3D" id="3.40.50.300">
    <property type="entry name" value="P-loop containing nucleotide triphosphate hydrolases"/>
    <property type="match status" value="2"/>
</dbReference>
<keyword evidence="3" id="KW-0347">Helicase</keyword>
<gene>
    <name evidence="3" type="ORF">E8L99_09065</name>
</gene>
<dbReference type="PANTHER" id="PTHR10887">
    <property type="entry name" value="DNA2/NAM7 HELICASE FAMILY"/>
    <property type="match status" value="1"/>
</dbReference>
<dbReference type="KEGG" id="paqt:E8L99_09065"/>
<evidence type="ECO:0000313" key="3">
    <source>
        <dbReference type="EMBL" id="QCK88710.1"/>
    </source>
</evidence>
<dbReference type="GO" id="GO:0004386">
    <property type="term" value="F:helicase activity"/>
    <property type="evidence" value="ECO:0007669"/>
    <property type="project" value="UniProtKB-KW"/>
</dbReference>
<protein>
    <submittedName>
        <fullName evidence="3">Helicase</fullName>
    </submittedName>
</protein>
<dbReference type="InterPro" id="IPR001245">
    <property type="entry name" value="Ser-Thr/Tyr_kinase_cat_dom"/>
</dbReference>
<feature type="domain" description="Protein kinase" evidence="2">
    <location>
        <begin position="1"/>
        <end position="278"/>
    </location>
</feature>
<dbReference type="SUPFAM" id="SSF56112">
    <property type="entry name" value="Protein kinase-like (PK-like)"/>
    <property type="match status" value="1"/>
</dbReference>
<sequence length="1163" mass="131215">MAELRLGKYRLSRKIIPGDPKRGVPDLWQAEDLGDLYYAKVWPKNDGNNNELQALWNREVRGLMRLQGYPGASDLFVRLRDLDSDDKHFFAILDGGRRQVLSRVLQDRSRYPWLVNLPEVGRRRPLWEGLLRIAEGLSILHREGTLHRALSSSSIFVNPDGQGEFRLSGFEWSLRIAGPDGGSSKVGVKNPFSAPELDKPAGEYSTATDWYDFGVVAAELFGAPLKSIRKRSALQGLVSNLGNLRESERTFIARLLDENPEERLVEPEEIEELIQQIIGDLSAVTTSLSRDLVMAVRLGMDIEIARTIESLSEGRAKAIDPVAQRDWIRTDLQGDVRIVGRSDPKLSYIVKGQKLEYRVRNWSVEGVTTWDIGYCENIERLPRVRPDDQIFGLGQRRIDVQLLPHVRKTVRSIRDKAAQWDKTFPIRSTKSIQSSELRTVHEFFRVTQQLDTVITIAQMCAVDVVDIDRRNHGTTIVVTPVREPDRAELASYVNLSSPPDQLRDWFKLGAEAVTVDDEEGPRQDIYSLLEKRSIGNEVPSISWKFLKSWTTPSGPRYSFRTQGVAPVREGRVYLARNHGGTIAQIRRRHRAIEDLRLFEGLLRLLAAPDEVARSNSDDLPQPRAKIELDKSKLTALGRLWQMQPSFAIQGPPGTGKTTLIKAFADRLLNSDPTAQILVTAHSHHTIDDVRDKLSKLFLDQPNSLRPIVLRLGAEDGDADGTERVTESLLLQLNESDLAKRSPEFLRDRLASTVVDRGARKAKADTDVRTMQILVQDAANLTFSTLNSAELADLAKRGRRFDWSVIEEAGKAHGFDMATALQESHRLLLIGDHQQLPPFNVKRFTDLLGDPLKVRKAIQAGSQFASSSLVDTSLVADDDERAPFVDRCAQWIRMVKLFETFFIRSMRGGEDAAPAAVLTDQHRMHPHIADLVGKVFYPDQNGGTILKSPDETHRLFSKPASYGIRKGSWLTDHRIVWCDVPWERKEEFAEGEIEGLFVSRPEAELVVRVLQQLEAVEGKSCHVQILSPYRGQLSAIRTAIERSYADGGLSHMFEDPFDLRQGKRIGATVDEFQGSEADIVVVSLVRNNALLPWKSVGFLKEKNRMNVLLSRAKHKLVIVGSWDFFASRCDENTSDYDEHAYIGRLMDELGKAEKANTVFRVKYK</sequence>
<dbReference type="OrthoDB" id="9757917at2"/>
<dbReference type="Pfam" id="PF13087">
    <property type="entry name" value="AAA_12"/>
    <property type="match status" value="1"/>
</dbReference>
<comment type="similarity">
    <text evidence="1">Belongs to the protein kinase superfamily. TKL Ser/Thr protein kinase family. ROCO subfamily.</text>
</comment>
<dbReference type="GO" id="GO:0004672">
    <property type="term" value="F:protein kinase activity"/>
    <property type="evidence" value="ECO:0007669"/>
    <property type="project" value="InterPro"/>
</dbReference>
<evidence type="ECO:0000259" key="2">
    <source>
        <dbReference type="PROSITE" id="PS50011"/>
    </source>
</evidence>
<dbReference type="InterPro" id="IPR047187">
    <property type="entry name" value="SF1_C_Upf1"/>
</dbReference>
<dbReference type="Proteomes" id="UP000298588">
    <property type="component" value="Chromosome"/>
</dbReference>
<keyword evidence="3" id="KW-0378">Hydrolase</keyword>
<dbReference type="SUPFAM" id="SSF52540">
    <property type="entry name" value="P-loop containing nucleoside triphosphate hydrolases"/>
    <property type="match status" value="1"/>
</dbReference>
<dbReference type="CDD" id="cd18808">
    <property type="entry name" value="SF1_C_Upf1"/>
    <property type="match status" value="1"/>
</dbReference>
<keyword evidence="4" id="KW-1185">Reference proteome</keyword>
<organism evidence="3 4">
    <name type="scientific">Phreatobacter aquaticus</name>
    <dbReference type="NCBI Taxonomy" id="2570229"/>
    <lineage>
        <taxon>Bacteria</taxon>
        <taxon>Pseudomonadati</taxon>
        <taxon>Pseudomonadota</taxon>
        <taxon>Alphaproteobacteria</taxon>
        <taxon>Hyphomicrobiales</taxon>
        <taxon>Phreatobacteraceae</taxon>
        <taxon>Phreatobacter</taxon>
    </lineage>
</organism>
<accession>A0A4D7QLN0</accession>
<dbReference type="InterPro" id="IPR011009">
    <property type="entry name" value="Kinase-like_dom_sf"/>
</dbReference>
<name>A0A4D7QLN0_9HYPH</name>
<dbReference type="SMART" id="SM00220">
    <property type="entry name" value="S_TKc"/>
    <property type="match status" value="1"/>
</dbReference>
<dbReference type="AlphaFoldDB" id="A0A4D7QLN0"/>
<dbReference type="InterPro" id="IPR041679">
    <property type="entry name" value="DNA2/NAM7-like_C"/>
</dbReference>
<dbReference type="InterPro" id="IPR000719">
    <property type="entry name" value="Prot_kinase_dom"/>
</dbReference>